<dbReference type="Gene3D" id="3.30.200.20">
    <property type="entry name" value="Phosphorylase Kinase, domain 1"/>
    <property type="match status" value="1"/>
</dbReference>
<proteinExistence type="predicted"/>
<dbReference type="OrthoDB" id="502668at2"/>
<feature type="domain" description="Protein kinase" evidence="9">
    <location>
        <begin position="16"/>
        <end position="277"/>
    </location>
</feature>
<dbReference type="InterPro" id="IPR027417">
    <property type="entry name" value="P-loop_NTPase"/>
</dbReference>
<evidence type="ECO:0000313" key="10">
    <source>
        <dbReference type="EMBL" id="RQH19736.1"/>
    </source>
</evidence>
<dbReference type="SUPFAM" id="SSF52540">
    <property type="entry name" value="P-loop containing nucleoside triphosphate hydrolases"/>
    <property type="match status" value="1"/>
</dbReference>
<keyword evidence="5 10" id="KW-0418">Kinase</keyword>
<organism evidence="10 11">
    <name type="scientific">Okeania hirsuta</name>
    <dbReference type="NCBI Taxonomy" id="1458930"/>
    <lineage>
        <taxon>Bacteria</taxon>
        <taxon>Bacillati</taxon>
        <taxon>Cyanobacteriota</taxon>
        <taxon>Cyanophyceae</taxon>
        <taxon>Oscillatoriophycideae</taxon>
        <taxon>Oscillatoriales</taxon>
        <taxon>Microcoleaceae</taxon>
        <taxon>Okeania</taxon>
    </lineage>
</organism>
<keyword evidence="2 10" id="KW-0723">Serine/threonine-protein kinase</keyword>
<comment type="catalytic activity">
    <reaction evidence="8">
        <text>L-seryl-[protein] + ATP = O-phospho-L-seryl-[protein] + ADP + H(+)</text>
        <dbReference type="Rhea" id="RHEA:17989"/>
        <dbReference type="Rhea" id="RHEA-COMP:9863"/>
        <dbReference type="Rhea" id="RHEA-COMP:11604"/>
        <dbReference type="ChEBI" id="CHEBI:15378"/>
        <dbReference type="ChEBI" id="CHEBI:29999"/>
        <dbReference type="ChEBI" id="CHEBI:30616"/>
        <dbReference type="ChEBI" id="CHEBI:83421"/>
        <dbReference type="ChEBI" id="CHEBI:456216"/>
        <dbReference type="EC" id="2.7.11.1"/>
    </reaction>
</comment>
<protein>
    <recommendedName>
        <fullName evidence="1">non-specific serine/threonine protein kinase</fullName>
        <ecNumber evidence="1">2.7.11.1</ecNumber>
    </recommendedName>
</protein>
<evidence type="ECO:0000256" key="5">
    <source>
        <dbReference type="ARBA" id="ARBA00022777"/>
    </source>
</evidence>
<dbReference type="CDD" id="cd14014">
    <property type="entry name" value="STKc_PknB_like"/>
    <property type="match status" value="1"/>
</dbReference>
<evidence type="ECO:0000256" key="3">
    <source>
        <dbReference type="ARBA" id="ARBA00022679"/>
    </source>
</evidence>
<evidence type="ECO:0000256" key="4">
    <source>
        <dbReference type="ARBA" id="ARBA00022741"/>
    </source>
</evidence>
<accession>A0A3N6R155</accession>
<dbReference type="GO" id="GO:0005524">
    <property type="term" value="F:ATP binding"/>
    <property type="evidence" value="ECO:0007669"/>
    <property type="project" value="UniProtKB-KW"/>
</dbReference>
<dbReference type="RefSeq" id="WP_124155774.1">
    <property type="nucleotide sequence ID" value="NZ_CAWOLW010000380.1"/>
</dbReference>
<reference evidence="10 11" key="1">
    <citation type="journal article" date="2018" name="ACS Chem. Biol.">
        <title>Ketoreductase domain dysfunction expands chemodiversity: malyngamide biosynthesis in the cyanobacterium Okeania hirsuta.</title>
        <authorList>
            <person name="Moss N.A."/>
            <person name="Leao T."/>
            <person name="Rankin M."/>
            <person name="McCullough T.M."/>
            <person name="Qu P."/>
            <person name="Korobeynikov A."/>
            <person name="Smith J.L."/>
            <person name="Gerwick L."/>
            <person name="Gerwick W.H."/>
        </authorList>
    </citation>
    <scope>NUCLEOTIDE SEQUENCE [LARGE SCALE GENOMIC DNA]</scope>
    <source>
        <strain evidence="10 11">PAB10Feb10-1</strain>
    </source>
</reference>
<dbReference type="InterPro" id="IPR000719">
    <property type="entry name" value="Prot_kinase_dom"/>
</dbReference>
<dbReference type="GO" id="GO:0004674">
    <property type="term" value="F:protein serine/threonine kinase activity"/>
    <property type="evidence" value="ECO:0007669"/>
    <property type="project" value="UniProtKB-KW"/>
</dbReference>
<evidence type="ECO:0000259" key="9">
    <source>
        <dbReference type="PROSITE" id="PS50011"/>
    </source>
</evidence>
<keyword evidence="4" id="KW-0547">Nucleotide-binding</keyword>
<keyword evidence="11" id="KW-1185">Reference proteome</keyword>
<dbReference type="Pfam" id="PF00069">
    <property type="entry name" value="Pkinase"/>
    <property type="match status" value="1"/>
</dbReference>
<evidence type="ECO:0000256" key="7">
    <source>
        <dbReference type="ARBA" id="ARBA00047899"/>
    </source>
</evidence>
<keyword evidence="3" id="KW-0808">Transferase</keyword>
<evidence type="ECO:0000256" key="1">
    <source>
        <dbReference type="ARBA" id="ARBA00012513"/>
    </source>
</evidence>
<dbReference type="AlphaFoldDB" id="A0A3N6R155"/>
<evidence type="ECO:0000256" key="6">
    <source>
        <dbReference type="ARBA" id="ARBA00022840"/>
    </source>
</evidence>
<dbReference type="Proteomes" id="UP000269154">
    <property type="component" value="Unassembled WGS sequence"/>
</dbReference>
<dbReference type="Pfam" id="PF14516">
    <property type="entry name" value="AAA_35"/>
    <property type="match status" value="1"/>
</dbReference>
<dbReference type="PROSITE" id="PS50011">
    <property type="entry name" value="PROTEIN_KINASE_DOM"/>
    <property type="match status" value="1"/>
</dbReference>
<dbReference type="PANTHER" id="PTHR24363:SF0">
    <property type="entry name" value="SERINE_THREONINE KINASE LIKE DOMAIN CONTAINING 1"/>
    <property type="match status" value="1"/>
</dbReference>
<evidence type="ECO:0000313" key="11">
    <source>
        <dbReference type="Proteomes" id="UP000269154"/>
    </source>
</evidence>
<evidence type="ECO:0000256" key="2">
    <source>
        <dbReference type="ARBA" id="ARBA00022527"/>
    </source>
</evidence>
<name>A0A3N6R155_9CYAN</name>
<dbReference type="EC" id="2.7.11.1" evidence="1"/>
<keyword evidence="6" id="KW-0067">ATP-binding</keyword>
<dbReference type="SMART" id="SM00220">
    <property type="entry name" value="S_TKc"/>
    <property type="match status" value="1"/>
</dbReference>
<dbReference type="EMBL" id="RCBY01000440">
    <property type="protein sequence ID" value="RQH19736.1"/>
    <property type="molecule type" value="Genomic_DNA"/>
</dbReference>
<dbReference type="InterPro" id="IPR011009">
    <property type="entry name" value="Kinase-like_dom_sf"/>
</dbReference>
<gene>
    <name evidence="10" type="ORF">D5R40_32430</name>
</gene>
<evidence type="ECO:0000256" key="8">
    <source>
        <dbReference type="ARBA" id="ARBA00048679"/>
    </source>
</evidence>
<comment type="caution">
    <text evidence="10">The sequence shown here is derived from an EMBL/GenBank/DDBJ whole genome shotgun (WGS) entry which is preliminary data.</text>
</comment>
<dbReference type="PANTHER" id="PTHR24363">
    <property type="entry name" value="SERINE/THREONINE PROTEIN KINASE"/>
    <property type="match status" value="1"/>
</dbReference>
<dbReference type="SUPFAM" id="SSF56112">
    <property type="entry name" value="Protein kinase-like (PK-like)"/>
    <property type="match status" value="1"/>
</dbReference>
<comment type="catalytic activity">
    <reaction evidence="7">
        <text>L-threonyl-[protein] + ATP = O-phospho-L-threonyl-[protein] + ADP + H(+)</text>
        <dbReference type="Rhea" id="RHEA:46608"/>
        <dbReference type="Rhea" id="RHEA-COMP:11060"/>
        <dbReference type="Rhea" id="RHEA-COMP:11605"/>
        <dbReference type="ChEBI" id="CHEBI:15378"/>
        <dbReference type="ChEBI" id="CHEBI:30013"/>
        <dbReference type="ChEBI" id="CHEBI:30616"/>
        <dbReference type="ChEBI" id="CHEBI:61977"/>
        <dbReference type="ChEBI" id="CHEBI:456216"/>
        <dbReference type="EC" id="2.7.11.1"/>
    </reaction>
</comment>
<sequence length="640" mass="73030">MSKNNSLIGKILHQRYQIIEKLGTGGGFGETYIAEDLDMPEIPKPKCVVKRLKPTQKSLEVQRLFEQEGRILKKLGCHAQIPTLYAYFEDEGEFFLVQELIVGHDLTREMNSYWSEFQIINFLTDILELLSFVHQNNVIHRDIKPANIMRRETGGKLVLIDFGAVKEVSTIVVGKYGEFTSTITIGTRGYMPIEQLQGRPQFASDIYAVGVTAIQALTGKPPQLFPLNSYGEIDCKKLFSSSDVSDELVSFFIKMVNIHWPLRYLDAKVALAELSNITSNLIRVKKHNICYANSIDTPTDIPISDIELPSGQVPLNSPFYIERSPIESECFQAIVKPNALIRIKAPRQMGKSSLLSRILAHSSQQGHRIVDLNFQTIDTEFIENLDKFLQWFCASISDKLGLEEQLDKYWKKVLGVKKRCTKYFDKYLLAEIKAPIVLGLDEVDKIFQNPGLATDFFALLRAWHEQGKNNPDWQRLRLIIVHSKEVYIPLNINQSPFNVGLGIELPEFNLEQVKYLVEIHGLKWSLNWSEKLMEMLGGHPYLVRLALYQIASGKITLERLLELAATDEGPYYNHLHPHLLNLQKDETLQKAMTKVVNAKTPVEIGTIEAFKLRSMGLVKFRGNAVVPLCSLYKEYFRVHF</sequence>
<dbReference type="Gene3D" id="1.10.510.10">
    <property type="entry name" value="Transferase(Phosphotransferase) domain 1"/>
    <property type="match status" value="1"/>
</dbReference>
<dbReference type="Gene3D" id="3.40.50.300">
    <property type="entry name" value="P-loop containing nucleotide triphosphate hydrolases"/>
    <property type="match status" value="1"/>
</dbReference>